<evidence type="ECO:0000259" key="5">
    <source>
        <dbReference type="Pfam" id="PF00288"/>
    </source>
</evidence>
<comment type="similarity">
    <text evidence="1">Belongs to the GHMP kinase family. GalK subfamily.</text>
</comment>
<evidence type="ECO:0000256" key="3">
    <source>
        <dbReference type="ARBA" id="ARBA00022777"/>
    </source>
</evidence>
<evidence type="ECO:0000313" key="6">
    <source>
        <dbReference type="EMBL" id="MDQ8195804.1"/>
    </source>
</evidence>
<keyword evidence="3" id="KW-0808">Transferase</keyword>
<dbReference type="InterPro" id="IPR006206">
    <property type="entry name" value="Mevalonate/galactokinase"/>
</dbReference>
<dbReference type="RefSeq" id="WP_308986253.1">
    <property type="nucleotide sequence ID" value="NZ_JARXIC010000033.1"/>
</dbReference>
<dbReference type="PANTHER" id="PTHR10457">
    <property type="entry name" value="MEVALONATE KINASE/GALACTOKINASE"/>
    <property type="match status" value="1"/>
</dbReference>
<comment type="caution">
    <text evidence="6">The sequence shown here is derived from an EMBL/GenBank/DDBJ whole genome shotgun (WGS) entry which is preliminary data.</text>
</comment>
<keyword evidence="4" id="KW-0067">ATP-binding</keyword>
<keyword evidence="3" id="KW-0418">Kinase</keyword>
<dbReference type="SUPFAM" id="SSF54211">
    <property type="entry name" value="Ribosomal protein S5 domain 2-like"/>
    <property type="match status" value="1"/>
</dbReference>
<dbReference type="PRINTS" id="PR00959">
    <property type="entry name" value="MEVGALKINASE"/>
</dbReference>
<feature type="domain" description="GHMP kinase N-terminal" evidence="5">
    <location>
        <begin position="103"/>
        <end position="187"/>
    </location>
</feature>
<dbReference type="InterPro" id="IPR014721">
    <property type="entry name" value="Ribsml_uS5_D2-typ_fold_subgr"/>
</dbReference>
<sequence length="407" mass="44413">METEIHQKLYATAIKHGLDISGGQVRRSSSRFCFGVEHGDYNGMELFGVGTDRYIWLAYKPNTTGHIRIFSENFPEDGVVELAVDRPADAGSLLNSWARFPHGVAHVLQREGYALNTGFDAVLYGNIPGGGMSRSASLALNLILTYLEVNGIEVLDGMRIVDLAQMVETDYIGSPCGKLDQIMIYFAKAGMGTYFNPNTHSIEHVPFGGNPDAFRIVSLDTGTKRPGLEKSTYKVRREECEDIRAQLAAEFGYQTLADVDSEATYLAANRHLQAVAPASAGKRLKYLYEAQCRFADTLAAWRAGDIARVGRNFRADGIGLRDDYEISGPELESMCDIARTVEGVYGERMLGGGDKGASGAIIDAEAFEALSTAVTRAYPLAHPQYSDHYAVHVCQITDGIVTEALSV</sequence>
<name>A0ABU1ALY2_9BACT</name>
<dbReference type="InterPro" id="IPR036554">
    <property type="entry name" value="GHMP_kinase_C_sf"/>
</dbReference>
<keyword evidence="2" id="KW-0547">Nucleotide-binding</keyword>
<dbReference type="Pfam" id="PF00288">
    <property type="entry name" value="GHMP_kinases_N"/>
    <property type="match status" value="1"/>
</dbReference>
<dbReference type="Gene3D" id="3.30.70.890">
    <property type="entry name" value="GHMP kinase, C-terminal domain"/>
    <property type="match status" value="1"/>
</dbReference>
<evidence type="ECO:0000256" key="1">
    <source>
        <dbReference type="ARBA" id="ARBA00006566"/>
    </source>
</evidence>
<dbReference type="PANTHER" id="PTHR10457:SF7">
    <property type="entry name" value="GALACTOKINASE-RELATED"/>
    <property type="match status" value="1"/>
</dbReference>
<dbReference type="Proteomes" id="UP001243717">
    <property type="component" value="Unassembled WGS sequence"/>
</dbReference>
<dbReference type="PIRSF" id="PIRSF000530">
    <property type="entry name" value="Galactokinase"/>
    <property type="match status" value="1"/>
</dbReference>
<evidence type="ECO:0000256" key="4">
    <source>
        <dbReference type="ARBA" id="ARBA00022840"/>
    </source>
</evidence>
<evidence type="ECO:0000313" key="7">
    <source>
        <dbReference type="Proteomes" id="UP001243717"/>
    </source>
</evidence>
<dbReference type="EMBL" id="JARXIC010000033">
    <property type="protein sequence ID" value="MDQ8195804.1"/>
    <property type="molecule type" value="Genomic_DNA"/>
</dbReference>
<dbReference type="InterPro" id="IPR006204">
    <property type="entry name" value="GHMP_kinase_N_dom"/>
</dbReference>
<dbReference type="Gene3D" id="3.30.230.10">
    <property type="match status" value="1"/>
</dbReference>
<dbReference type="InterPro" id="IPR020568">
    <property type="entry name" value="Ribosomal_Su5_D2-typ_SF"/>
</dbReference>
<reference evidence="6 7" key="1">
    <citation type="submission" date="2023-04" db="EMBL/GenBank/DDBJ databases">
        <title>A novel bacteria isolated from coastal sediment.</title>
        <authorList>
            <person name="Liu X.-J."/>
            <person name="Du Z.-J."/>
        </authorList>
    </citation>
    <scope>NUCLEOTIDE SEQUENCE [LARGE SCALE GENOMIC DNA]</scope>
    <source>
        <strain evidence="6 7">SDUM461004</strain>
    </source>
</reference>
<gene>
    <name evidence="6" type="ORF">QEH59_15330</name>
</gene>
<keyword evidence="7" id="KW-1185">Reference proteome</keyword>
<organism evidence="6 7">
    <name type="scientific">Thalassobacterium sedimentorum</name>
    <dbReference type="NCBI Taxonomy" id="3041258"/>
    <lineage>
        <taxon>Bacteria</taxon>
        <taxon>Pseudomonadati</taxon>
        <taxon>Verrucomicrobiota</taxon>
        <taxon>Opitutia</taxon>
        <taxon>Puniceicoccales</taxon>
        <taxon>Coraliomargaritaceae</taxon>
        <taxon>Thalassobacterium</taxon>
    </lineage>
</organism>
<accession>A0ABU1ALY2</accession>
<protein>
    <recommendedName>
        <fullName evidence="5">GHMP kinase N-terminal domain-containing protein</fullName>
    </recommendedName>
</protein>
<dbReference type="SUPFAM" id="SSF55060">
    <property type="entry name" value="GHMP Kinase, C-terminal domain"/>
    <property type="match status" value="1"/>
</dbReference>
<evidence type="ECO:0000256" key="2">
    <source>
        <dbReference type="ARBA" id="ARBA00022741"/>
    </source>
</evidence>
<proteinExistence type="inferred from homology"/>